<dbReference type="PROSITE" id="PS50235">
    <property type="entry name" value="USP_3"/>
    <property type="match status" value="1"/>
</dbReference>
<feature type="domain" description="USP" evidence="1">
    <location>
        <begin position="36"/>
        <end position="437"/>
    </location>
</feature>
<dbReference type="GO" id="GO:0005829">
    <property type="term" value="C:cytosol"/>
    <property type="evidence" value="ECO:0007669"/>
    <property type="project" value="TreeGrafter"/>
</dbReference>
<dbReference type="Pfam" id="PF25822">
    <property type="entry name" value="UBL_USP40"/>
    <property type="match status" value="1"/>
</dbReference>
<protein>
    <submittedName>
        <fullName evidence="2">DgyrCDS6026</fullName>
    </submittedName>
</protein>
<dbReference type="PANTHER" id="PTHR24006:SF842">
    <property type="entry name" value="UBIQUITIN CARBOXYL-TERMINAL HYDROLASE 40"/>
    <property type="match status" value="1"/>
</dbReference>
<dbReference type="SUPFAM" id="SSF54001">
    <property type="entry name" value="Cysteine proteinases"/>
    <property type="match status" value="1"/>
</dbReference>
<name>A0A7I8VND2_9ANNE</name>
<dbReference type="AlphaFoldDB" id="A0A7I8VND2"/>
<evidence type="ECO:0000313" key="3">
    <source>
        <dbReference type="Proteomes" id="UP000549394"/>
    </source>
</evidence>
<dbReference type="Gene3D" id="3.90.70.10">
    <property type="entry name" value="Cysteine proteinases"/>
    <property type="match status" value="2"/>
</dbReference>
<dbReference type="InterPro" id="IPR001394">
    <property type="entry name" value="Peptidase_C19_UCH"/>
</dbReference>
<dbReference type="InterPro" id="IPR038765">
    <property type="entry name" value="Papain-like_cys_pep_sf"/>
</dbReference>
<dbReference type="OrthoDB" id="289038at2759"/>
<dbReference type="PROSITE" id="PS00973">
    <property type="entry name" value="USP_2"/>
    <property type="match status" value="1"/>
</dbReference>
<dbReference type="InterPro" id="IPR057763">
    <property type="entry name" value="UBL_USP40"/>
</dbReference>
<dbReference type="Pfam" id="PF00443">
    <property type="entry name" value="UCH"/>
    <property type="match status" value="1"/>
</dbReference>
<proteinExistence type="predicted"/>
<dbReference type="EMBL" id="CAJFCJ010000007">
    <property type="protein sequence ID" value="CAD5117230.1"/>
    <property type="molecule type" value="Genomic_DNA"/>
</dbReference>
<organism evidence="2 3">
    <name type="scientific">Dimorphilus gyrociliatus</name>
    <dbReference type="NCBI Taxonomy" id="2664684"/>
    <lineage>
        <taxon>Eukaryota</taxon>
        <taxon>Metazoa</taxon>
        <taxon>Spiralia</taxon>
        <taxon>Lophotrochozoa</taxon>
        <taxon>Annelida</taxon>
        <taxon>Polychaeta</taxon>
        <taxon>Polychaeta incertae sedis</taxon>
        <taxon>Dinophilidae</taxon>
        <taxon>Dimorphilus</taxon>
    </lineage>
</organism>
<dbReference type="GO" id="GO:0005634">
    <property type="term" value="C:nucleus"/>
    <property type="evidence" value="ECO:0007669"/>
    <property type="project" value="TreeGrafter"/>
</dbReference>
<accession>A0A7I8VND2</accession>
<dbReference type="Proteomes" id="UP000549394">
    <property type="component" value="Unassembled WGS sequence"/>
</dbReference>
<dbReference type="InterPro" id="IPR028889">
    <property type="entry name" value="USP"/>
</dbReference>
<dbReference type="PANTHER" id="PTHR24006">
    <property type="entry name" value="UBIQUITIN CARBOXYL-TERMINAL HYDROLASE"/>
    <property type="match status" value="1"/>
</dbReference>
<evidence type="ECO:0000259" key="1">
    <source>
        <dbReference type="PROSITE" id="PS50235"/>
    </source>
</evidence>
<dbReference type="GO" id="GO:0016579">
    <property type="term" value="P:protein deubiquitination"/>
    <property type="evidence" value="ECO:0007669"/>
    <property type="project" value="InterPro"/>
</dbReference>
<gene>
    <name evidence="2" type="ORF">DGYR_LOCUS5778</name>
</gene>
<dbReference type="InterPro" id="IPR018200">
    <property type="entry name" value="USP_CS"/>
</dbReference>
<dbReference type="InterPro" id="IPR050164">
    <property type="entry name" value="Peptidase_C19"/>
</dbReference>
<dbReference type="GO" id="GO:0004843">
    <property type="term" value="F:cysteine-type deubiquitinase activity"/>
    <property type="evidence" value="ECO:0007669"/>
    <property type="project" value="InterPro"/>
</dbReference>
<evidence type="ECO:0000313" key="2">
    <source>
        <dbReference type="EMBL" id="CAD5117230.1"/>
    </source>
</evidence>
<keyword evidence="3" id="KW-1185">Reference proteome</keyword>
<sequence length="887" mass="102635">MSELFGDLFIQNDKEYLNVPSIQTIPVRGRHPSHLAGLQNKSATCYLNSLLQILYFTRELRGLINYQNVKTFSKISFAEGILSLTKQELNLDIPGKKTRKILLELQKLFANLYLRDEDAVSTSDLTNSFGWDNDEESYQQDIQELNRVLFSAMEKCLQGTSKENLIKDLYHGINIQKIACMNCKSISEREEEVFDISVPVKNMSSLQDALSAFYCQAEIFKGDNQYYCESCQSYVNANKDVGQLSFPTNLDMKIYCEEDYSSSTEYELYAVVAHSGGTHGGHYRAYIKDIENLGCYDYEDENETTYKKQKNNQDSKLTSPFDVIKEILIDYKDGITIDILATKINTYCGTSWKKKFKNRYGTLRSFLEKNKEFNIDECFEHVCLNDQKEKDEKKDAGDKTHHWFLLNDSKVERASIKDIQKLYNGSDSAYMLFYGKTDSKPGLELFFKRLSFLQYVILLAPKSIIDTIPEWLKILIKEANQTLAEKRKEFDDSLMKTSINIIDKLSSTQKAEYVIFDNNFTESKIEINLNWSIKKLKTELNSSMMNLPTIMENLVIMQVKKLETIPNVFKLENQYNYPDHVLLSQTSIYGNCFLAFRDSSKTDIIRSIEKIFLRLISFDSNSVLHPFLTDINYEEFLQQAVDLLKISDNELDVKIIGNSKHNERILNFEELKGYRIDEIFQEFDTVLIQKENHQNKEKEIIISKTETLHSLLKLAVTMFNLSTDNYHFCHCNNIDEVGDPMQQDTYTSSLAALNFHSGKHLIIMEGRMPQKDRLELFLLCANSSFIPEEGNESANTDENIGRLEITIDCNTSLKKFKQKIAQKLVKSVPSVDFLRCRLVENGKKTVILKNSDLTLRKEDIENFRQDIPLKSHKKERGVIIKIDDFED</sequence>
<comment type="caution">
    <text evidence="2">The sequence shown here is derived from an EMBL/GenBank/DDBJ whole genome shotgun (WGS) entry which is preliminary data.</text>
</comment>
<reference evidence="2 3" key="1">
    <citation type="submission" date="2020-08" db="EMBL/GenBank/DDBJ databases">
        <authorList>
            <person name="Hejnol A."/>
        </authorList>
    </citation>
    <scope>NUCLEOTIDE SEQUENCE [LARGE SCALE GENOMIC DNA]</scope>
</reference>